<dbReference type="Proteomes" id="UP001524586">
    <property type="component" value="Unassembled WGS sequence"/>
</dbReference>
<feature type="transmembrane region" description="Helical" evidence="1">
    <location>
        <begin position="201"/>
        <end position="220"/>
    </location>
</feature>
<evidence type="ECO:0000313" key="3">
    <source>
        <dbReference type="EMBL" id="MCQ8127079.1"/>
    </source>
</evidence>
<feature type="transmembrane region" description="Helical" evidence="1">
    <location>
        <begin position="97"/>
        <end position="115"/>
    </location>
</feature>
<keyword evidence="4" id="KW-1185">Reference proteome</keyword>
<name>A0ABT1TZV0_9GAMM</name>
<evidence type="ECO:0000313" key="4">
    <source>
        <dbReference type="Proteomes" id="UP001524586"/>
    </source>
</evidence>
<keyword evidence="1" id="KW-0472">Membrane</keyword>
<dbReference type="SUPFAM" id="SSF48317">
    <property type="entry name" value="Acid phosphatase/Vanadium-dependent haloperoxidase"/>
    <property type="match status" value="1"/>
</dbReference>
<comment type="caution">
    <text evidence="3">The sequence shown here is derived from an EMBL/GenBank/DDBJ whole genome shotgun (WGS) entry which is preliminary data.</text>
</comment>
<sequence length="234" mass="26949">MPHRKIKRAKLELLVLLLLAVSTTLLFWLTDLDFRLAALFYYPGHALADWPVQYWPPIKFLYDYAFPFTVIAGLSALTVFVSGHFHSFTRRFRRRALYVLLVIAIGPGLVVNLVFKDHWGRPRPVHIQQFGGEYAYVPPLKPGHTPDKSFVCGHCSVGYAFFVLYFLSQNHKVFYFTLTLVLAWIMGFTRMTAGGHFVSDILWSGYLVFLVAYALYYGWFVRKSLGHTSSDRIP</sequence>
<protein>
    <submittedName>
        <fullName evidence="3">Phosphatase PAP2 family protein</fullName>
    </submittedName>
</protein>
<keyword evidence="1" id="KW-0812">Transmembrane</keyword>
<feature type="transmembrane region" description="Helical" evidence="1">
    <location>
        <begin position="64"/>
        <end position="85"/>
    </location>
</feature>
<dbReference type="InterPro" id="IPR000326">
    <property type="entry name" value="PAP2/HPO"/>
</dbReference>
<keyword evidence="1" id="KW-1133">Transmembrane helix</keyword>
<evidence type="ECO:0000259" key="2">
    <source>
        <dbReference type="Pfam" id="PF01569"/>
    </source>
</evidence>
<dbReference type="RefSeq" id="WP_256613397.1">
    <property type="nucleotide sequence ID" value="NZ_JANIBK010000003.1"/>
</dbReference>
<feature type="domain" description="Phosphatidic acid phosphatase type 2/haloperoxidase" evidence="2">
    <location>
        <begin position="97"/>
        <end position="220"/>
    </location>
</feature>
<proteinExistence type="predicted"/>
<reference evidence="3 4" key="1">
    <citation type="submission" date="2022-07" db="EMBL/GenBank/DDBJ databases">
        <title>Methylomonas rivi sp. nov., Methylomonas rosea sp. nov., Methylomonas aureus sp. nov. and Methylomonas subterranea sp. nov., four novel methanotrophs isolated from a freshwater creek and the deep terrestrial subsurface.</title>
        <authorList>
            <person name="Abin C."/>
            <person name="Sankaranarayanan K."/>
            <person name="Garner C."/>
            <person name="Sindelar R."/>
            <person name="Kotary K."/>
            <person name="Garner R."/>
            <person name="Barclay S."/>
            <person name="Lawson P."/>
            <person name="Krumholz L."/>
        </authorList>
    </citation>
    <scope>NUCLEOTIDE SEQUENCE [LARGE SCALE GENOMIC DNA]</scope>
    <source>
        <strain evidence="3 4">WSC-6</strain>
    </source>
</reference>
<dbReference type="Pfam" id="PF01569">
    <property type="entry name" value="PAP2"/>
    <property type="match status" value="1"/>
</dbReference>
<gene>
    <name evidence="3" type="ORF">NP596_01315</name>
</gene>
<organism evidence="3 4">
    <name type="scientific">Methylomonas rivi</name>
    <dbReference type="NCBI Taxonomy" id="2952226"/>
    <lineage>
        <taxon>Bacteria</taxon>
        <taxon>Pseudomonadati</taxon>
        <taxon>Pseudomonadota</taxon>
        <taxon>Gammaproteobacteria</taxon>
        <taxon>Methylococcales</taxon>
        <taxon>Methylococcaceae</taxon>
        <taxon>Methylomonas</taxon>
    </lineage>
</organism>
<accession>A0ABT1TZV0</accession>
<dbReference type="Gene3D" id="1.20.144.10">
    <property type="entry name" value="Phosphatidic acid phosphatase type 2/haloperoxidase"/>
    <property type="match status" value="1"/>
</dbReference>
<dbReference type="EMBL" id="JANIBK010000003">
    <property type="protein sequence ID" value="MCQ8127079.1"/>
    <property type="molecule type" value="Genomic_DNA"/>
</dbReference>
<dbReference type="CDD" id="cd03396">
    <property type="entry name" value="PAP2_like_6"/>
    <property type="match status" value="1"/>
</dbReference>
<feature type="transmembrane region" description="Helical" evidence="1">
    <location>
        <begin position="173"/>
        <end position="189"/>
    </location>
</feature>
<evidence type="ECO:0000256" key="1">
    <source>
        <dbReference type="SAM" id="Phobius"/>
    </source>
</evidence>
<dbReference type="InterPro" id="IPR036938">
    <property type="entry name" value="PAP2/HPO_sf"/>
</dbReference>
<feature type="transmembrane region" description="Helical" evidence="1">
    <location>
        <begin position="148"/>
        <end position="166"/>
    </location>
</feature>